<reference evidence="2" key="1">
    <citation type="journal article" date="2024" name="Proc. Natl. Acad. Sci. U.S.A.">
        <title>Extraordinary preservation of gene collinearity over three hundred million years revealed in homosporous lycophytes.</title>
        <authorList>
            <person name="Li C."/>
            <person name="Wickell D."/>
            <person name="Kuo L.Y."/>
            <person name="Chen X."/>
            <person name="Nie B."/>
            <person name="Liao X."/>
            <person name="Peng D."/>
            <person name="Ji J."/>
            <person name="Jenkins J."/>
            <person name="Williams M."/>
            <person name="Shu S."/>
            <person name="Plott C."/>
            <person name="Barry K."/>
            <person name="Rajasekar S."/>
            <person name="Grimwood J."/>
            <person name="Han X."/>
            <person name="Sun S."/>
            <person name="Hou Z."/>
            <person name="He W."/>
            <person name="Dai G."/>
            <person name="Sun C."/>
            <person name="Schmutz J."/>
            <person name="Leebens-Mack J.H."/>
            <person name="Li F.W."/>
            <person name="Wang L."/>
        </authorList>
    </citation>
    <scope>NUCLEOTIDE SEQUENCE [LARGE SCALE GENOMIC DNA]</scope>
    <source>
        <strain evidence="2">cv. PW_Plant_1</strain>
    </source>
</reference>
<dbReference type="EMBL" id="CM055099">
    <property type="protein sequence ID" value="KAJ7547076.1"/>
    <property type="molecule type" value="Genomic_DNA"/>
</dbReference>
<comment type="caution">
    <text evidence="1">The sequence shown here is derived from an EMBL/GenBank/DDBJ whole genome shotgun (WGS) entry which is preliminary data.</text>
</comment>
<gene>
    <name evidence="1" type="ORF">O6H91_08G067700</name>
</gene>
<keyword evidence="2" id="KW-1185">Reference proteome</keyword>
<proteinExistence type="predicted"/>
<evidence type="ECO:0000313" key="2">
    <source>
        <dbReference type="Proteomes" id="UP001162992"/>
    </source>
</evidence>
<dbReference type="Proteomes" id="UP001162992">
    <property type="component" value="Chromosome 8"/>
</dbReference>
<sequence>MKSYKKGDHVNLLNEVGIIAEGEIIHASSTDLLQNRPFPSGHIGVTVKVCHDATVELPVSNEIAEMFVLGDAIGSVIAWPIVMLAPQANQVAAPSTTGQPGCQVFKNYQREKLGKSEFLHCGGGRGRWLRE</sequence>
<name>A0ACC2CYH0_DIPCM</name>
<evidence type="ECO:0000313" key="1">
    <source>
        <dbReference type="EMBL" id="KAJ7547076.1"/>
    </source>
</evidence>
<accession>A0ACC2CYH0</accession>
<protein>
    <submittedName>
        <fullName evidence="1">Uncharacterized protein</fullName>
    </submittedName>
</protein>
<organism evidence="1 2">
    <name type="scientific">Diphasiastrum complanatum</name>
    <name type="common">Issler's clubmoss</name>
    <name type="synonym">Lycopodium complanatum</name>
    <dbReference type="NCBI Taxonomy" id="34168"/>
    <lineage>
        <taxon>Eukaryota</taxon>
        <taxon>Viridiplantae</taxon>
        <taxon>Streptophyta</taxon>
        <taxon>Embryophyta</taxon>
        <taxon>Tracheophyta</taxon>
        <taxon>Lycopodiopsida</taxon>
        <taxon>Lycopodiales</taxon>
        <taxon>Lycopodiaceae</taxon>
        <taxon>Lycopodioideae</taxon>
        <taxon>Diphasiastrum</taxon>
    </lineage>
</organism>